<dbReference type="GO" id="GO:0003700">
    <property type="term" value="F:DNA-binding transcription factor activity"/>
    <property type="evidence" value="ECO:0007669"/>
    <property type="project" value="TreeGrafter"/>
</dbReference>
<evidence type="ECO:0000259" key="5">
    <source>
        <dbReference type="PROSITE" id="PS50977"/>
    </source>
</evidence>
<dbReference type="Proteomes" id="UP000325957">
    <property type="component" value="Unassembled WGS sequence"/>
</dbReference>
<comment type="caution">
    <text evidence="6">The sequence shown here is derived from an EMBL/GenBank/DDBJ whole genome shotgun (WGS) entry which is preliminary data.</text>
</comment>
<organism evidence="6 7">
    <name type="scientific">Kocuria coralli</name>
    <dbReference type="NCBI Taxonomy" id="1461025"/>
    <lineage>
        <taxon>Bacteria</taxon>
        <taxon>Bacillati</taxon>
        <taxon>Actinomycetota</taxon>
        <taxon>Actinomycetes</taxon>
        <taxon>Micrococcales</taxon>
        <taxon>Micrococcaceae</taxon>
        <taxon>Kocuria</taxon>
    </lineage>
</organism>
<proteinExistence type="predicted"/>
<keyword evidence="1" id="KW-0805">Transcription regulation</keyword>
<dbReference type="InterPro" id="IPR050109">
    <property type="entry name" value="HTH-type_TetR-like_transc_reg"/>
</dbReference>
<dbReference type="InterPro" id="IPR001647">
    <property type="entry name" value="HTH_TetR"/>
</dbReference>
<evidence type="ECO:0000313" key="7">
    <source>
        <dbReference type="Proteomes" id="UP000325957"/>
    </source>
</evidence>
<evidence type="ECO:0000256" key="2">
    <source>
        <dbReference type="ARBA" id="ARBA00023125"/>
    </source>
</evidence>
<keyword evidence="2 4" id="KW-0238">DNA-binding</keyword>
<sequence>MLSNTARILARTIRLYIPIPVSSHADIDYVTVGNTMNHPGRPRKRNIEHDILQAVAELTVEKGYGRITVDQVVARAGTNKPAFYRRFRGLADVVPRLLASRYGTDEDIDTGALVSDLVEVQRRQRRLFTDPVVTRGLAGWLAELDADPDGGAWFKEGYLGPRRAYTRRILDRAIARGEIVADTDSGWIADLLTGPLIMHVVLPGLPPVDDALIAQTIHASLDVLGYRADRSAVIDAG</sequence>
<evidence type="ECO:0000256" key="1">
    <source>
        <dbReference type="ARBA" id="ARBA00023015"/>
    </source>
</evidence>
<accession>A0A5J5KZY5</accession>
<dbReference type="InterPro" id="IPR009057">
    <property type="entry name" value="Homeodomain-like_sf"/>
</dbReference>
<dbReference type="Gene3D" id="1.10.357.10">
    <property type="entry name" value="Tetracycline Repressor, domain 2"/>
    <property type="match status" value="1"/>
</dbReference>
<dbReference type="PANTHER" id="PTHR30055:SF148">
    <property type="entry name" value="TETR-FAMILY TRANSCRIPTIONAL REGULATOR"/>
    <property type="match status" value="1"/>
</dbReference>
<evidence type="ECO:0000256" key="3">
    <source>
        <dbReference type="ARBA" id="ARBA00023163"/>
    </source>
</evidence>
<dbReference type="Gene3D" id="1.10.10.60">
    <property type="entry name" value="Homeodomain-like"/>
    <property type="match status" value="1"/>
</dbReference>
<dbReference type="InterPro" id="IPR036271">
    <property type="entry name" value="Tet_transcr_reg_TetR-rel_C_sf"/>
</dbReference>
<protein>
    <submittedName>
        <fullName evidence="6">TetR/AcrR family transcriptional regulator</fullName>
    </submittedName>
</protein>
<dbReference type="OrthoDB" id="9796019at2"/>
<keyword evidence="3" id="KW-0804">Transcription</keyword>
<dbReference type="GO" id="GO:0000976">
    <property type="term" value="F:transcription cis-regulatory region binding"/>
    <property type="evidence" value="ECO:0007669"/>
    <property type="project" value="TreeGrafter"/>
</dbReference>
<reference evidence="6 7" key="1">
    <citation type="submission" date="2019-05" db="EMBL/GenBank/DDBJ databases">
        <title>Kocuria coralli sp. nov., a novel actinobacterium isolated from coral reef seawater.</title>
        <authorList>
            <person name="Li J."/>
        </authorList>
    </citation>
    <scope>NUCLEOTIDE SEQUENCE [LARGE SCALE GENOMIC DNA]</scope>
    <source>
        <strain evidence="6 7">SCSIO 13007</strain>
    </source>
</reference>
<dbReference type="InterPro" id="IPR011075">
    <property type="entry name" value="TetR_C"/>
</dbReference>
<feature type="DNA-binding region" description="H-T-H motif" evidence="4">
    <location>
        <begin position="68"/>
        <end position="87"/>
    </location>
</feature>
<dbReference type="SUPFAM" id="SSF46689">
    <property type="entry name" value="Homeodomain-like"/>
    <property type="match status" value="1"/>
</dbReference>
<dbReference type="SUPFAM" id="SSF48498">
    <property type="entry name" value="Tetracyclin repressor-like, C-terminal domain"/>
    <property type="match status" value="1"/>
</dbReference>
<keyword evidence="7" id="KW-1185">Reference proteome</keyword>
<dbReference type="PROSITE" id="PS50977">
    <property type="entry name" value="HTH_TETR_2"/>
    <property type="match status" value="1"/>
</dbReference>
<dbReference type="AlphaFoldDB" id="A0A5J5KZY5"/>
<evidence type="ECO:0000313" key="6">
    <source>
        <dbReference type="EMBL" id="KAA9395254.1"/>
    </source>
</evidence>
<dbReference type="PANTHER" id="PTHR30055">
    <property type="entry name" value="HTH-TYPE TRANSCRIPTIONAL REGULATOR RUTR"/>
    <property type="match status" value="1"/>
</dbReference>
<name>A0A5J5KZY5_9MICC</name>
<feature type="domain" description="HTH tetR-type" evidence="5">
    <location>
        <begin position="45"/>
        <end position="105"/>
    </location>
</feature>
<dbReference type="Pfam" id="PF00440">
    <property type="entry name" value="TetR_N"/>
    <property type="match status" value="1"/>
</dbReference>
<dbReference type="Pfam" id="PF16859">
    <property type="entry name" value="TetR_C_11"/>
    <property type="match status" value="1"/>
</dbReference>
<gene>
    <name evidence="6" type="ORF">FCK90_02260</name>
</gene>
<dbReference type="EMBL" id="SZWF01000002">
    <property type="protein sequence ID" value="KAA9395254.1"/>
    <property type="molecule type" value="Genomic_DNA"/>
</dbReference>
<evidence type="ECO:0000256" key="4">
    <source>
        <dbReference type="PROSITE-ProRule" id="PRU00335"/>
    </source>
</evidence>